<dbReference type="PANTHER" id="PTHR31403:SF4">
    <property type="entry name" value="PHOSPHOLIPASE A1-IALPHA2, CHLOROPLASTIC"/>
    <property type="match status" value="1"/>
</dbReference>
<organism evidence="11 12">
    <name type="scientific">Carya illinoinensis</name>
    <name type="common">Pecan</name>
    <dbReference type="NCBI Taxonomy" id="32201"/>
    <lineage>
        <taxon>Eukaryota</taxon>
        <taxon>Viridiplantae</taxon>
        <taxon>Streptophyta</taxon>
        <taxon>Embryophyta</taxon>
        <taxon>Tracheophyta</taxon>
        <taxon>Spermatophyta</taxon>
        <taxon>Magnoliopsida</taxon>
        <taxon>eudicotyledons</taxon>
        <taxon>Gunneridae</taxon>
        <taxon>Pentapetalae</taxon>
        <taxon>rosids</taxon>
        <taxon>fabids</taxon>
        <taxon>Fagales</taxon>
        <taxon>Juglandaceae</taxon>
        <taxon>Carya</taxon>
    </lineage>
</organism>
<dbReference type="GO" id="GO:0009695">
    <property type="term" value="P:jasmonic acid biosynthetic process"/>
    <property type="evidence" value="ECO:0007669"/>
    <property type="project" value="TreeGrafter"/>
</dbReference>
<name>A0A8T1RAT0_CARIL</name>
<dbReference type="GO" id="GO:0009507">
    <property type="term" value="C:chloroplast"/>
    <property type="evidence" value="ECO:0007669"/>
    <property type="project" value="UniProtKB-SubCell"/>
</dbReference>
<protein>
    <recommendedName>
        <fullName evidence="10">Fungal lipase-type domain-containing protein</fullName>
    </recommendedName>
</protein>
<dbReference type="AlphaFoldDB" id="A0A8T1RAT0"/>
<comment type="catalytic activity">
    <reaction evidence="9">
        <text>a 1,2-diacyl-3-O-[alpha-D-galactosyl-(1-&gt;6)-beta-D-galactosyl]-sn-glycerol + H2O = acyl-3-O-[alpha-D-galactosyl-(1-&gt;6)-beta-D-galactosyl]-sn-glycerol + a fatty acid + H(+)</text>
        <dbReference type="Rhea" id="RHEA:48372"/>
        <dbReference type="ChEBI" id="CHEBI:15377"/>
        <dbReference type="ChEBI" id="CHEBI:15378"/>
        <dbReference type="ChEBI" id="CHEBI:28396"/>
        <dbReference type="ChEBI" id="CHEBI:28868"/>
        <dbReference type="ChEBI" id="CHEBI:90310"/>
    </reaction>
    <physiologicalReaction direction="left-to-right" evidence="9">
        <dbReference type="Rhea" id="RHEA:48373"/>
    </physiologicalReaction>
</comment>
<evidence type="ECO:0000256" key="5">
    <source>
        <dbReference type="ARBA" id="ARBA00022801"/>
    </source>
</evidence>
<keyword evidence="7" id="KW-0442">Lipid degradation</keyword>
<reference evidence="11" key="1">
    <citation type="submission" date="2020-12" db="EMBL/GenBank/DDBJ databases">
        <title>WGS assembly of Carya illinoinensis cv. Pawnee.</title>
        <authorList>
            <person name="Platts A."/>
            <person name="Shu S."/>
            <person name="Wright S."/>
            <person name="Barry K."/>
            <person name="Edger P."/>
            <person name="Pires J.C."/>
            <person name="Schmutz J."/>
        </authorList>
    </citation>
    <scope>NUCLEOTIDE SEQUENCE</scope>
    <source>
        <tissue evidence="11">Leaf</tissue>
    </source>
</reference>
<dbReference type="InterPro" id="IPR002921">
    <property type="entry name" value="Fungal_lipase-type"/>
</dbReference>
<sequence>MAASTTFMSIPYMNTNHVTFSENVRPRSHSFGQVFLPKKSETLSATHSVVASLVASSAVASRALKTSSSLAHLWREIQGSNDWEDLVEPLHPLLRQEIVRYGEFVAACYKAFDLNPNSKRYLNCKYGKKNMFREVGMGSCGYHVTKYIYATPDINIPIQSGDSCGRWIGYVAVSGDDSVRRLGRRDILITFRGTVTNQEWITNLMSSLTPARLDPNNPLPDVQVEAGFLSLYTSDESASKFGMGSCREQLLSEVSRLLTKYKGEKISITLAGHSMGSSLALLLAYDIAELGLNDKENSSRHKIPITVFSFGGPRVGNAAFKQRCEELGVKVLRVVNVNDPITKMPGVLFNENFRVLAGRYELPWSCSCYAHVGVELALDFYNMQNPSCVHDLETYISLLKCPKRQQMQRDSADILNTARELLIMSAQNLNIFPWRNDESNNSSTVNLVQS</sequence>
<dbReference type="GO" id="GO:0047714">
    <property type="term" value="F:galactolipase activity"/>
    <property type="evidence" value="ECO:0007669"/>
    <property type="project" value="UniProtKB-ARBA"/>
</dbReference>
<comment type="subcellular location">
    <subcellularLocation>
        <location evidence="1">Plastid</location>
        <location evidence="1">Chloroplast</location>
    </subcellularLocation>
</comment>
<accession>A0A8T1RAT0</accession>
<evidence type="ECO:0000256" key="1">
    <source>
        <dbReference type="ARBA" id="ARBA00004229"/>
    </source>
</evidence>
<evidence type="ECO:0000313" key="12">
    <source>
        <dbReference type="Proteomes" id="UP000811609"/>
    </source>
</evidence>
<dbReference type="GO" id="GO:0016042">
    <property type="term" value="P:lipid catabolic process"/>
    <property type="evidence" value="ECO:0007669"/>
    <property type="project" value="UniProtKB-KW"/>
</dbReference>
<dbReference type="FunFam" id="3.40.50.1820:FF:000106">
    <property type="entry name" value="Galactolipase DONGLE, chloroplastic"/>
    <property type="match status" value="1"/>
</dbReference>
<feature type="domain" description="Fungal lipase-type" evidence="10">
    <location>
        <begin position="189"/>
        <end position="347"/>
    </location>
</feature>
<keyword evidence="4" id="KW-0934">Plastid</keyword>
<keyword evidence="5" id="KW-0378">Hydrolase</keyword>
<keyword evidence="6" id="KW-0809">Transit peptide</keyword>
<keyword evidence="8" id="KW-0443">Lipid metabolism</keyword>
<proteinExistence type="inferred from homology"/>
<evidence type="ECO:0000259" key="10">
    <source>
        <dbReference type="Pfam" id="PF01764"/>
    </source>
</evidence>
<evidence type="ECO:0000256" key="9">
    <source>
        <dbReference type="ARBA" id="ARBA00048139"/>
    </source>
</evidence>
<evidence type="ECO:0000256" key="2">
    <source>
        <dbReference type="ARBA" id="ARBA00010701"/>
    </source>
</evidence>
<evidence type="ECO:0000256" key="7">
    <source>
        <dbReference type="ARBA" id="ARBA00022963"/>
    </source>
</evidence>
<dbReference type="GO" id="GO:0008970">
    <property type="term" value="F:phospholipase A1 activity"/>
    <property type="evidence" value="ECO:0007669"/>
    <property type="project" value="TreeGrafter"/>
</dbReference>
<evidence type="ECO:0000256" key="4">
    <source>
        <dbReference type="ARBA" id="ARBA00022640"/>
    </source>
</evidence>
<comment type="caution">
    <text evidence="11">The sequence shown here is derived from an EMBL/GenBank/DDBJ whole genome shotgun (WGS) entry which is preliminary data.</text>
</comment>
<evidence type="ECO:0000313" key="11">
    <source>
        <dbReference type="EMBL" id="KAG6663956.1"/>
    </source>
</evidence>
<evidence type="ECO:0000256" key="8">
    <source>
        <dbReference type="ARBA" id="ARBA00023098"/>
    </source>
</evidence>
<dbReference type="Pfam" id="PF01764">
    <property type="entry name" value="Lipase_3"/>
    <property type="match status" value="1"/>
</dbReference>
<gene>
    <name evidence="11" type="ORF">CIPAW_02G057400</name>
</gene>
<dbReference type="Proteomes" id="UP000811609">
    <property type="component" value="Chromosome 2"/>
</dbReference>
<dbReference type="CDD" id="cd00519">
    <property type="entry name" value="Lipase_3"/>
    <property type="match status" value="1"/>
</dbReference>
<evidence type="ECO:0000256" key="3">
    <source>
        <dbReference type="ARBA" id="ARBA00022528"/>
    </source>
</evidence>
<dbReference type="PANTHER" id="PTHR31403">
    <property type="entry name" value="PHOSPHOLIPASE A1-IBETA2, CHLOROPLASTIC"/>
    <property type="match status" value="1"/>
</dbReference>
<keyword evidence="12" id="KW-1185">Reference proteome</keyword>
<comment type="similarity">
    <text evidence="2">Belongs to the AB hydrolase superfamily. Lipase family.</text>
</comment>
<dbReference type="EMBL" id="CM031810">
    <property type="protein sequence ID" value="KAG6663956.1"/>
    <property type="molecule type" value="Genomic_DNA"/>
</dbReference>
<evidence type="ECO:0000256" key="6">
    <source>
        <dbReference type="ARBA" id="ARBA00022946"/>
    </source>
</evidence>
<keyword evidence="3" id="KW-0150">Chloroplast</keyword>